<comment type="caution">
    <text evidence="3">The sequence shown here is derived from an EMBL/GenBank/DDBJ whole genome shotgun (WGS) entry which is preliminary data.</text>
</comment>
<keyword evidence="4" id="KW-1185">Reference proteome</keyword>
<dbReference type="SUPFAM" id="SSF48452">
    <property type="entry name" value="TPR-like"/>
    <property type="match status" value="1"/>
</dbReference>
<dbReference type="Pfam" id="PF13424">
    <property type="entry name" value="TPR_12"/>
    <property type="match status" value="2"/>
</dbReference>
<dbReference type="PANTHER" id="PTHR35205">
    <property type="entry name" value="NB-ARC AND TPR DOMAIN PROTEIN"/>
    <property type="match status" value="1"/>
</dbReference>
<dbReference type="InterPro" id="IPR011990">
    <property type="entry name" value="TPR-like_helical_dom_sf"/>
</dbReference>
<proteinExistence type="predicted"/>
<sequence length="967" mass="108880">MAETVNGGDQHCEVIYSCEAEFCCMTKLGTKLKRTSSPLWHRALERYREELHQNDDYQSVTEIASLEDLLLHNKAIEDAFPRDRTAISALQRLGTTLKFVDDFSAVIAVCFGADAKLTAFVWGSIRLMLTLASSAGDTLKSVLDMLEELSLTLPWFRAYELTLKMDRNLEAALVDVYTEVICFYARCIYFFRKHPHVLLCRDAWEDFRDDFARTLRRIRRLSATVENEADFARMRQEPEKYDKILDLIENLKDTKVNETEMKPKFHVPSTLSPRFWGREDVLQFIHNGLAPSQNCHAHQLKTLALYGIRYRDAYKVVLWVAADTAISLGQSFREIAKLLELAHTEQDLQDTNGCMLKVKNWLTSTSGSWIVVFDNADDLETLRHAWPTSGGGAVLLASRNANASYSPASKGYSVKSFDDSDGSESLLSLTGIDATSSVNRGRAKGISKTLGGLPLALTQIGGFIAQRKLPLQDFLPLYERNAFKIDARKTGMSDYEHTLSTAWDMSINQVSGDAQKLLDMIPYLQPDEVHETTLLTNTLDLGLTDYSFLDDQMDLGDAEEILLITGLISKNAENAAVSVHRLIQKAILRAQSPETRKHILHVVIQLLLHKFPNTFSEDKSHQVASWVECEKNLPHVNHIVTLKETEYIEVIDPQAYGELLLRCSWHLYEREVYDIATVMIAAALTSFTQKSTLAYASAIELSGLIDMDMNYPEKALKSYQEALSIRKQVEGESGPLVAASLNTIAMAYTEMSELEKAQSTHEEALEMRIRIGNKSEIGNSCSNFSSTLLKKRKPDDAEAMMCRNPLLQEADLAHGSDALTDEVFIARCTPRFSGTMLLLSHIRVQQRRYDEALQLASRSLQFRREVFGNRLKTCDALYDVASLMDIHGNTASAIELLSQLANVAASIPEGKGQLARAYLKLSLLHKKMERAELSAKFRELAVKLRLEIKQGWIDAPVEEEEFMKLVP</sequence>
<dbReference type="EMBL" id="ML978159">
    <property type="protein sequence ID" value="KAF2034858.1"/>
    <property type="molecule type" value="Genomic_DNA"/>
</dbReference>
<dbReference type="PANTHER" id="PTHR35205:SF1">
    <property type="entry name" value="ZU5 DOMAIN-CONTAINING PROTEIN"/>
    <property type="match status" value="1"/>
</dbReference>
<dbReference type="Proteomes" id="UP000799777">
    <property type="component" value="Unassembled WGS sequence"/>
</dbReference>
<dbReference type="Gene3D" id="1.25.40.10">
    <property type="entry name" value="Tetratricopeptide repeat domain"/>
    <property type="match status" value="2"/>
</dbReference>
<evidence type="ECO:0000313" key="3">
    <source>
        <dbReference type="EMBL" id="KAF2034858.1"/>
    </source>
</evidence>
<dbReference type="InterPro" id="IPR056125">
    <property type="entry name" value="DUF7708"/>
</dbReference>
<feature type="domain" description="DUF7779" evidence="2">
    <location>
        <begin position="506"/>
        <end position="593"/>
    </location>
</feature>
<dbReference type="AlphaFoldDB" id="A0A9P4HI44"/>
<dbReference type="Pfam" id="PF24809">
    <property type="entry name" value="DUF7708"/>
    <property type="match status" value="1"/>
</dbReference>
<dbReference type="Pfam" id="PF25000">
    <property type="entry name" value="DUF7779"/>
    <property type="match status" value="1"/>
</dbReference>
<gene>
    <name evidence="3" type="ORF">EK21DRAFT_97087</name>
</gene>
<feature type="domain" description="DUF7708" evidence="1">
    <location>
        <begin position="97"/>
        <end position="233"/>
    </location>
</feature>
<dbReference type="InterPro" id="IPR027417">
    <property type="entry name" value="P-loop_NTPase"/>
</dbReference>
<dbReference type="OrthoDB" id="5394701at2759"/>
<dbReference type="GO" id="GO:0043531">
    <property type="term" value="F:ADP binding"/>
    <property type="evidence" value="ECO:0007669"/>
    <property type="project" value="InterPro"/>
</dbReference>
<organism evidence="3 4">
    <name type="scientific">Setomelanomma holmii</name>
    <dbReference type="NCBI Taxonomy" id="210430"/>
    <lineage>
        <taxon>Eukaryota</taxon>
        <taxon>Fungi</taxon>
        <taxon>Dikarya</taxon>
        <taxon>Ascomycota</taxon>
        <taxon>Pezizomycotina</taxon>
        <taxon>Dothideomycetes</taxon>
        <taxon>Pleosporomycetidae</taxon>
        <taxon>Pleosporales</taxon>
        <taxon>Pleosporineae</taxon>
        <taxon>Phaeosphaeriaceae</taxon>
        <taxon>Setomelanomma</taxon>
    </lineage>
</organism>
<evidence type="ECO:0000259" key="2">
    <source>
        <dbReference type="Pfam" id="PF25000"/>
    </source>
</evidence>
<evidence type="ECO:0000259" key="1">
    <source>
        <dbReference type="Pfam" id="PF24809"/>
    </source>
</evidence>
<dbReference type="Gene3D" id="3.40.50.300">
    <property type="entry name" value="P-loop containing nucleotide triphosphate hydrolases"/>
    <property type="match status" value="1"/>
</dbReference>
<protein>
    <submittedName>
        <fullName evidence="3">Uncharacterized protein</fullName>
    </submittedName>
</protein>
<dbReference type="InterPro" id="IPR056681">
    <property type="entry name" value="DUF7779"/>
</dbReference>
<name>A0A9P4HI44_9PLEO</name>
<accession>A0A9P4HI44</accession>
<dbReference type="SUPFAM" id="SSF52540">
    <property type="entry name" value="P-loop containing nucleoside triphosphate hydrolases"/>
    <property type="match status" value="1"/>
</dbReference>
<reference evidence="3" key="1">
    <citation type="journal article" date="2020" name="Stud. Mycol.">
        <title>101 Dothideomycetes genomes: a test case for predicting lifestyles and emergence of pathogens.</title>
        <authorList>
            <person name="Haridas S."/>
            <person name="Albert R."/>
            <person name="Binder M."/>
            <person name="Bloem J."/>
            <person name="Labutti K."/>
            <person name="Salamov A."/>
            <person name="Andreopoulos B."/>
            <person name="Baker S."/>
            <person name="Barry K."/>
            <person name="Bills G."/>
            <person name="Bluhm B."/>
            <person name="Cannon C."/>
            <person name="Castanera R."/>
            <person name="Culley D."/>
            <person name="Daum C."/>
            <person name="Ezra D."/>
            <person name="Gonzalez J."/>
            <person name="Henrissat B."/>
            <person name="Kuo A."/>
            <person name="Liang C."/>
            <person name="Lipzen A."/>
            <person name="Lutzoni F."/>
            <person name="Magnuson J."/>
            <person name="Mondo S."/>
            <person name="Nolan M."/>
            <person name="Ohm R."/>
            <person name="Pangilinan J."/>
            <person name="Park H.-J."/>
            <person name="Ramirez L."/>
            <person name="Alfaro M."/>
            <person name="Sun H."/>
            <person name="Tritt A."/>
            <person name="Yoshinaga Y."/>
            <person name="Zwiers L.-H."/>
            <person name="Turgeon B."/>
            <person name="Goodwin S."/>
            <person name="Spatafora J."/>
            <person name="Crous P."/>
            <person name="Grigoriev I."/>
        </authorList>
    </citation>
    <scope>NUCLEOTIDE SEQUENCE</scope>
    <source>
        <strain evidence="3">CBS 110217</strain>
    </source>
</reference>
<evidence type="ECO:0000313" key="4">
    <source>
        <dbReference type="Proteomes" id="UP000799777"/>
    </source>
</evidence>